<evidence type="ECO:0000256" key="2">
    <source>
        <dbReference type="ARBA" id="ARBA00022801"/>
    </source>
</evidence>
<evidence type="ECO:0000313" key="4">
    <source>
        <dbReference type="EMBL" id="AKL93722.1"/>
    </source>
</evidence>
<dbReference type="Gene3D" id="3.40.50.2300">
    <property type="match status" value="2"/>
</dbReference>
<dbReference type="OrthoDB" id="9784339at2"/>
<reference evidence="4 5" key="1">
    <citation type="submission" date="2014-10" db="EMBL/GenBank/DDBJ databases">
        <title>Genome sequence of Clostridium aceticum DSM 1496.</title>
        <authorList>
            <person name="Poehlein A."/>
            <person name="Schiel-Bengelsdorf B."/>
            <person name="Gottschalk G."/>
            <person name="Duerre P."/>
            <person name="Daniel R."/>
        </authorList>
    </citation>
    <scope>NUCLEOTIDE SEQUENCE [LARGE SCALE GENOMIC DNA]</scope>
    <source>
        <strain evidence="4 5">DSM 1496</strain>
    </source>
</reference>
<dbReference type="CDD" id="cd16344">
    <property type="entry name" value="LMWPAP"/>
    <property type="match status" value="1"/>
</dbReference>
<sequence>MKTILFVCTGNTCRSSMAEALLKDLLEKYGLENVRVLSAGTAAVKGDRASRASVEIMRERDLCLQEHRARPLTKALIEEADLILTMTANHKKTVLDMLPEAREKVYTLKEYVNGGEKMEDVLDAINRVYQKIEEKKQRFLMENHKKLKVLKEKREELLRELKTVEQQVIKIEGEFQETIAEEEDRLIQLKGQVPDLDIVDPFGQPMEVYRSSAQEIEEHLKKLLKKISNK</sequence>
<comment type="similarity">
    <text evidence="1">Belongs to the low molecular weight phosphotyrosine protein phosphatase family.</text>
</comment>
<dbReference type="EMBL" id="CP009687">
    <property type="protein sequence ID" value="AKL93722.1"/>
    <property type="molecule type" value="Genomic_DNA"/>
</dbReference>
<dbReference type="SUPFAM" id="SSF52788">
    <property type="entry name" value="Phosphotyrosine protein phosphatases I"/>
    <property type="match status" value="1"/>
</dbReference>
<evidence type="ECO:0000256" key="1">
    <source>
        <dbReference type="ARBA" id="ARBA00011063"/>
    </source>
</evidence>
<dbReference type="InterPro" id="IPR023485">
    <property type="entry name" value="Ptyr_pPase"/>
</dbReference>
<evidence type="ECO:0000256" key="3">
    <source>
        <dbReference type="ARBA" id="ARBA00022912"/>
    </source>
</evidence>
<dbReference type="PANTHER" id="PTHR11717">
    <property type="entry name" value="LOW MOLECULAR WEIGHT PROTEIN TYROSINE PHOSPHATASE"/>
    <property type="match status" value="1"/>
</dbReference>
<dbReference type="PANTHER" id="PTHR11717:SF31">
    <property type="entry name" value="LOW MOLECULAR WEIGHT PROTEIN-TYROSINE-PHOSPHATASE ETP-RELATED"/>
    <property type="match status" value="1"/>
</dbReference>
<dbReference type="KEGG" id="cace:CACET_c02060"/>
<keyword evidence="3" id="KW-0904">Protein phosphatase</keyword>
<proteinExistence type="inferred from homology"/>
<dbReference type="Pfam" id="PF01451">
    <property type="entry name" value="LMWPc"/>
    <property type="match status" value="1"/>
</dbReference>
<dbReference type="RefSeq" id="WP_044826056.1">
    <property type="nucleotide sequence ID" value="NZ_CP009687.1"/>
</dbReference>
<gene>
    <name evidence="4" type="primary">ywlE</name>
    <name evidence="4" type="ORF">CACET_c02060</name>
</gene>
<keyword evidence="5" id="KW-1185">Reference proteome</keyword>
<dbReference type="InterPro" id="IPR036196">
    <property type="entry name" value="Ptyr_pPase_sf"/>
</dbReference>
<dbReference type="GO" id="GO:0004725">
    <property type="term" value="F:protein tyrosine phosphatase activity"/>
    <property type="evidence" value="ECO:0007669"/>
    <property type="project" value="UniProtKB-EC"/>
</dbReference>
<dbReference type="PATRIC" id="fig|84022.5.peg.1951"/>
<organism evidence="4 5">
    <name type="scientific">Clostridium aceticum</name>
    <dbReference type="NCBI Taxonomy" id="84022"/>
    <lineage>
        <taxon>Bacteria</taxon>
        <taxon>Bacillati</taxon>
        <taxon>Bacillota</taxon>
        <taxon>Clostridia</taxon>
        <taxon>Eubacteriales</taxon>
        <taxon>Clostridiaceae</taxon>
        <taxon>Clostridium</taxon>
    </lineage>
</organism>
<name>A0A0D8I699_9CLOT</name>
<keyword evidence="2 4" id="KW-0378">Hydrolase</keyword>
<dbReference type="InterPro" id="IPR017867">
    <property type="entry name" value="Tyr_phospatase_low_mol_wt"/>
</dbReference>
<accession>A0A0D8I699</accession>
<dbReference type="PRINTS" id="PR00719">
    <property type="entry name" value="LMWPTPASE"/>
</dbReference>
<dbReference type="STRING" id="84022.CACET_c02060"/>
<dbReference type="Proteomes" id="UP000035704">
    <property type="component" value="Chromosome"/>
</dbReference>
<dbReference type="AlphaFoldDB" id="A0A0D8I699"/>
<evidence type="ECO:0000313" key="5">
    <source>
        <dbReference type="Proteomes" id="UP000035704"/>
    </source>
</evidence>
<dbReference type="InterPro" id="IPR050438">
    <property type="entry name" value="LMW_PTPase"/>
</dbReference>
<protein>
    <submittedName>
        <fullName evidence="4">Protein-tyrosine-phosphatase YwlE</fullName>
        <ecNumber evidence="4">3.1.3.48</ecNumber>
    </submittedName>
</protein>
<dbReference type="EC" id="3.1.3.48" evidence="4"/>
<dbReference type="SMART" id="SM00226">
    <property type="entry name" value="LMWPc"/>
    <property type="match status" value="1"/>
</dbReference>